<evidence type="ECO:0000313" key="1">
    <source>
        <dbReference type="EMBL" id="RHG20061.1"/>
    </source>
</evidence>
<protein>
    <submittedName>
        <fullName evidence="1">Uncharacterized protein</fullName>
    </submittedName>
</protein>
<comment type="caution">
    <text evidence="1">The sequence shown here is derived from an EMBL/GenBank/DDBJ whole genome shotgun (WGS) entry which is preliminary data.</text>
</comment>
<evidence type="ECO:0000313" key="2">
    <source>
        <dbReference type="Proteomes" id="UP000284220"/>
    </source>
</evidence>
<dbReference type="PROSITE" id="PS51257">
    <property type="entry name" value="PROKAR_LIPOPROTEIN"/>
    <property type="match status" value="1"/>
</dbReference>
<reference evidence="1 2" key="1">
    <citation type="submission" date="2018-08" db="EMBL/GenBank/DDBJ databases">
        <title>A genome reference for cultivated species of the human gut microbiota.</title>
        <authorList>
            <person name="Zou Y."/>
            <person name="Xue W."/>
            <person name="Luo G."/>
        </authorList>
    </citation>
    <scope>NUCLEOTIDE SEQUENCE [LARGE SCALE GENOMIC DNA]</scope>
    <source>
        <strain evidence="1 2">AM22-9LB</strain>
    </source>
</reference>
<proteinExistence type="predicted"/>
<dbReference type="AlphaFoldDB" id="A0A414SKG5"/>
<dbReference type="RefSeq" id="WP_118197383.1">
    <property type="nucleotide sequence ID" value="NZ_QRHZ01000001.1"/>
</dbReference>
<dbReference type="EMBL" id="QRHZ01000001">
    <property type="protein sequence ID" value="RHG20061.1"/>
    <property type="molecule type" value="Genomic_DNA"/>
</dbReference>
<sequence>MTGKKYRKVLSVGILAIIGVVAISLSGCSSRWDREMKSTVSNWTGGLNRTVTVYDYNGQEIKSWTGKFDVTEDDNEVYFDDENDKRVIIQGGIVINEEN</sequence>
<accession>A0A414SKG5</accession>
<gene>
    <name evidence="1" type="ORF">DW272_02320</name>
</gene>
<organism evidence="1 2">
    <name type="scientific">Blautia obeum</name>
    <dbReference type="NCBI Taxonomy" id="40520"/>
    <lineage>
        <taxon>Bacteria</taxon>
        <taxon>Bacillati</taxon>
        <taxon>Bacillota</taxon>
        <taxon>Clostridia</taxon>
        <taxon>Lachnospirales</taxon>
        <taxon>Lachnospiraceae</taxon>
        <taxon>Blautia</taxon>
    </lineage>
</organism>
<name>A0A414SKG5_9FIRM</name>
<dbReference type="Proteomes" id="UP000284220">
    <property type="component" value="Unassembled WGS sequence"/>
</dbReference>